<dbReference type="InterPro" id="IPR012789">
    <property type="entry name" value="Protocat_PcaB-like"/>
</dbReference>
<dbReference type="RefSeq" id="WP_340276385.1">
    <property type="nucleotide sequence ID" value="NZ_JBAKIA010000015.1"/>
</dbReference>
<dbReference type="PRINTS" id="PR00145">
    <property type="entry name" value="ARGSUCLYASE"/>
</dbReference>
<dbReference type="Pfam" id="PF10397">
    <property type="entry name" value="ADSL_C"/>
    <property type="match status" value="1"/>
</dbReference>
<dbReference type="CDD" id="cd01597">
    <property type="entry name" value="pCLME"/>
    <property type="match status" value="1"/>
</dbReference>
<evidence type="ECO:0000313" key="5">
    <source>
        <dbReference type="Proteomes" id="UP001385499"/>
    </source>
</evidence>
<dbReference type="GO" id="GO:0047472">
    <property type="term" value="F:3-carboxy-cis,cis-muconate cycloisomerase activity"/>
    <property type="evidence" value="ECO:0007669"/>
    <property type="project" value="UniProtKB-EC"/>
</dbReference>
<dbReference type="PROSITE" id="PS00163">
    <property type="entry name" value="FUMARATE_LYASES"/>
    <property type="match status" value="1"/>
</dbReference>
<dbReference type="InterPro" id="IPR020557">
    <property type="entry name" value="Fumarate_lyase_CS"/>
</dbReference>
<proteinExistence type="inferred from homology"/>
<dbReference type="PRINTS" id="PR00149">
    <property type="entry name" value="FUMRATELYASE"/>
</dbReference>
<dbReference type="InterPro" id="IPR022761">
    <property type="entry name" value="Fumarate_lyase_N"/>
</dbReference>
<dbReference type="NCBIfam" id="TIGR02426">
    <property type="entry name" value="protocat_pcaB"/>
    <property type="match status" value="1"/>
</dbReference>
<evidence type="ECO:0000256" key="1">
    <source>
        <dbReference type="ARBA" id="ARBA00034772"/>
    </source>
</evidence>
<dbReference type="Proteomes" id="UP001385499">
    <property type="component" value="Unassembled WGS sequence"/>
</dbReference>
<dbReference type="PANTHER" id="PTHR43172">
    <property type="entry name" value="ADENYLOSUCCINATE LYASE"/>
    <property type="match status" value="1"/>
</dbReference>
<accession>A0ABU8TPE9</accession>
<evidence type="ECO:0000259" key="3">
    <source>
        <dbReference type="SMART" id="SM00998"/>
    </source>
</evidence>
<dbReference type="PANTHER" id="PTHR43172:SF2">
    <property type="entry name" value="ADENYLOSUCCINATE LYASE C-TERMINAL DOMAIN-CONTAINING PROTEIN"/>
    <property type="match status" value="1"/>
</dbReference>
<dbReference type="EC" id="5.5.1.2" evidence="2"/>
<dbReference type="EMBL" id="JBAKIA010000015">
    <property type="protein sequence ID" value="MEJ8476046.1"/>
    <property type="molecule type" value="Genomic_DNA"/>
</dbReference>
<comment type="similarity">
    <text evidence="1">Belongs to the class-II fumarase/aspartase family.</text>
</comment>
<organism evidence="4 5">
    <name type="scientific">Roseibium algae</name>
    <dbReference type="NCBI Taxonomy" id="3123038"/>
    <lineage>
        <taxon>Bacteria</taxon>
        <taxon>Pseudomonadati</taxon>
        <taxon>Pseudomonadota</taxon>
        <taxon>Alphaproteobacteria</taxon>
        <taxon>Hyphomicrobiales</taxon>
        <taxon>Stappiaceae</taxon>
        <taxon>Roseibium</taxon>
    </lineage>
</organism>
<dbReference type="Gene3D" id="1.20.200.10">
    <property type="entry name" value="Fumarase/aspartase (Central domain)"/>
    <property type="match status" value="1"/>
</dbReference>
<dbReference type="SUPFAM" id="SSF48557">
    <property type="entry name" value="L-aspartase-like"/>
    <property type="match status" value="1"/>
</dbReference>
<dbReference type="InterPro" id="IPR008948">
    <property type="entry name" value="L-Aspartase-like"/>
</dbReference>
<keyword evidence="5" id="KW-1185">Reference proteome</keyword>
<protein>
    <recommendedName>
        <fullName evidence="2">3-carboxy-cis,cis-muconate cycloisomerase</fullName>
        <ecNumber evidence="2">5.5.1.2</ecNumber>
    </recommendedName>
</protein>
<sequence length="446" mass="47214">MSLTAFDSLITGSLLTDPDTAGLFGDDAIIRAMLEVEGALALAEADCSLLPAEAAHGISEACNSLVIDPATLASGTARDGVPVPALVAELRKAIDPDHARFVHWGATSQDIYDTGLVLRLKQAIKLHETALFELAEQIADLADLHRETPIAARTRMQQATPTSFGLKAAVWLSALLRHLERLEGIRSRVLLLSFGGASGNLAALGAHALDVESCLAERLGLSVSPAPWHTMRDGLDDYAGWLSLVTATLGKIGTDLILLSQNEVAEVRLGGGGGSSTMPNKVNPVGAEALIALARQNAGLLGTLHQAALQEHERSGANWTLEWLTLPQMVVATGASLAHANRLLGSLEVNTEVMRETIVDSKGLMLAEAATFALAKHMPRPEAQAMVKEACKIVTISGLHLFDVLAEAGDAPVDWQALKDPGQHMGASDQMIDRVLETFESLKAKS</sequence>
<evidence type="ECO:0000313" key="4">
    <source>
        <dbReference type="EMBL" id="MEJ8476046.1"/>
    </source>
</evidence>
<dbReference type="SMART" id="SM00998">
    <property type="entry name" value="ADSL_C"/>
    <property type="match status" value="1"/>
</dbReference>
<name>A0ABU8TPE9_9HYPH</name>
<gene>
    <name evidence="4" type="primary">pcaB</name>
    <name evidence="4" type="ORF">V6575_18290</name>
</gene>
<dbReference type="InterPro" id="IPR019468">
    <property type="entry name" value="AdenyloSucc_lyase_C"/>
</dbReference>
<dbReference type="InterPro" id="IPR000362">
    <property type="entry name" value="Fumarate_lyase_fam"/>
</dbReference>
<reference evidence="4 5" key="1">
    <citation type="submission" date="2024-02" db="EMBL/GenBank/DDBJ databases">
        <title>Roseibium algae sp. nov., isolated from marine alga (Grateloupia sp.), showing potential in myo-inositol conversion.</title>
        <authorList>
            <person name="Wang Y."/>
        </authorList>
    </citation>
    <scope>NUCLEOTIDE SEQUENCE [LARGE SCALE GENOMIC DNA]</scope>
    <source>
        <strain evidence="4 5">H3510</strain>
    </source>
</reference>
<evidence type="ECO:0000256" key="2">
    <source>
        <dbReference type="NCBIfam" id="TIGR02426"/>
    </source>
</evidence>
<dbReference type="Pfam" id="PF00206">
    <property type="entry name" value="Lyase_1"/>
    <property type="match status" value="1"/>
</dbReference>
<dbReference type="Gene3D" id="1.10.40.30">
    <property type="entry name" value="Fumarase/aspartase (C-terminal domain)"/>
    <property type="match status" value="1"/>
</dbReference>
<keyword evidence="4" id="KW-0413">Isomerase</keyword>
<comment type="caution">
    <text evidence="4">The sequence shown here is derived from an EMBL/GenBank/DDBJ whole genome shotgun (WGS) entry which is preliminary data.</text>
</comment>
<feature type="domain" description="Adenylosuccinate lyase C-terminal" evidence="3">
    <location>
        <begin position="362"/>
        <end position="436"/>
    </location>
</feature>